<keyword evidence="1" id="KW-0378">Hydrolase</keyword>
<protein>
    <submittedName>
        <fullName evidence="1">N-formylglutamate amidohydrolase</fullName>
    </submittedName>
</protein>
<organism evidence="1 2">
    <name type="scientific">Stratiformator vulcanicus</name>
    <dbReference type="NCBI Taxonomy" id="2527980"/>
    <lineage>
        <taxon>Bacteria</taxon>
        <taxon>Pseudomonadati</taxon>
        <taxon>Planctomycetota</taxon>
        <taxon>Planctomycetia</taxon>
        <taxon>Planctomycetales</taxon>
        <taxon>Planctomycetaceae</taxon>
        <taxon>Stratiformator</taxon>
    </lineage>
</organism>
<dbReference type="InterPro" id="IPR007709">
    <property type="entry name" value="N-FG_amidohydro"/>
</dbReference>
<dbReference type="AlphaFoldDB" id="A0A517R321"/>
<reference evidence="1 2" key="1">
    <citation type="submission" date="2019-02" db="EMBL/GenBank/DDBJ databases">
        <title>Deep-cultivation of Planctomycetes and their phenomic and genomic characterization uncovers novel biology.</title>
        <authorList>
            <person name="Wiegand S."/>
            <person name="Jogler M."/>
            <person name="Boedeker C."/>
            <person name="Pinto D."/>
            <person name="Vollmers J."/>
            <person name="Rivas-Marin E."/>
            <person name="Kohn T."/>
            <person name="Peeters S.H."/>
            <person name="Heuer A."/>
            <person name="Rast P."/>
            <person name="Oberbeckmann S."/>
            <person name="Bunk B."/>
            <person name="Jeske O."/>
            <person name="Meyerdierks A."/>
            <person name="Storesund J.E."/>
            <person name="Kallscheuer N."/>
            <person name="Luecker S."/>
            <person name="Lage O.M."/>
            <person name="Pohl T."/>
            <person name="Merkel B.J."/>
            <person name="Hornburger P."/>
            <person name="Mueller R.-W."/>
            <person name="Bruemmer F."/>
            <person name="Labrenz M."/>
            <person name="Spormann A.M."/>
            <person name="Op den Camp H."/>
            <person name="Overmann J."/>
            <person name="Amann R."/>
            <person name="Jetten M.S.M."/>
            <person name="Mascher T."/>
            <person name="Medema M.H."/>
            <person name="Devos D.P."/>
            <person name="Kaster A.-K."/>
            <person name="Ovreas L."/>
            <person name="Rohde M."/>
            <person name="Galperin M.Y."/>
            <person name="Jogler C."/>
        </authorList>
    </citation>
    <scope>NUCLEOTIDE SEQUENCE [LARGE SCALE GENOMIC DNA]</scope>
    <source>
        <strain evidence="1 2">Pan189</strain>
    </source>
</reference>
<dbReference type="InterPro" id="IPR010247">
    <property type="entry name" value="HutG_amidohyd"/>
</dbReference>
<dbReference type="KEGG" id="svp:Pan189_26270"/>
<proteinExistence type="predicted"/>
<dbReference type="SUPFAM" id="SSF53187">
    <property type="entry name" value="Zn-dependent exopeptidases"/>
    <property type="match status" value="1"/>
</dbReference>
<dbReference type="RefSeq" id="WP_145364322.1">
    <property type="nucleotide sequence ID" value="NZ_CP036268.1"/>
</dbReference>
<dbReference type="EMBL" id="CP036268">
    <property type="protein sequence ID" value="QDT38237.1"/>
    <property type="molecule type" value="Genomic_DNA"/>
</dbReference>
<keyword evidence="2" id="KW-1185">Reference proteome</keyword>
<gene>
    <name evidence="1" type="ORF">Pan189_26270</name>
</gene>
<sequence>MDVFELHRGDSPLILSMPHSGVELPPGLASRFHAHAVALPDTDWHIPRLYDFATGLDATIIRANYSRYVIDLNRPPSGESLYPGQATTDLCPTTTFGGDPLYEKGEEPSDAQIAKRRENYWEPYHLAIANEIKRVKAAHGYAVLYDCHSIASEVPRLFEGTLPVLNLGTAKSTSCDPVIERLVAKALSESEFNSVLNGRFVGGYITRNYGQPGDGVHAVQMEIGQDAYMNRGPGYQYREDRAESLRDVLKTLLLALISWRPN</sequence>
<dbReference type="Pfam" id="PF05013">
    <property type="entry name" value="FGase"/>
    <property type="match status" value="1"/>
</dbReference>
<dbReference type="GO" id="GO:0016787">
    <property type="term" value="F:hydrolase activity"/>
    <property type="evidence" value="ECO:0007669"/>
    <property type="project" value="UniProtKB-KW"/>
</dbReference>
<dbReference type="OrthoDB" id="8716700at2"/>
<dbReference type="NCBIfam" id="TIGR02017">
    <property type="entry name" value="hutG_amidohyd"/>
    <property type="match status" value="1"/>
</dbReference>
<evidence type="ECO:0000313" key="1">
    <source>
        <dbReference type="EMBL" id="QDT38237.1"/>
    </source>
</evidence>
<name>A0A517R321_9PLAN</name>
<dbReference type="Gene3D" id="3.40.630.40">
    <property type="entry name" value="Zn-dependent exopeptidases"/>
    <property type="match status" value="1"/>
</dbReference>
<dbReference type="Proteomes" id="UP000317318">
    <property type="component" value="Chromosome"/>
</dbReference>
<accession>A0A517R321</accession>
<evidence type="ECO:0000313" key="2">
    <source>
        <dbReference type="Proteomes" id="UP000317318"/>
    </source>
</evidence>